<name>A0A2I0KRA4_PUNGR</name>
<protein>
    <recommendedName>
        <fullName evidence="2">MULE transposase domain-containing protein</fullName>
    </recommendedName>
</protein>
<dbReference type="Proteomes" id="UP000233551">
    <property type="component" value="Unassembled WGS sequence"/>
</dbReference>
<dbReference type="AlphaFoldDB" id="A0A2I0KRA4"/>
<reference evidence="3 4" key="1">
    <citation type="submission" date="2017-11" db="EMBL/GenBank/DDBJ databases">
        <title>De-novo sequencing of pomegranate (Punica granatum L.) genome.</title>
        <authorList>
            <person name="Akparov Z."/>
            <person name="Amiraslanov A."/>
            <person name="Hajiyeva S."/>
            <person name="Abbasov M."/>
            <person name="Kaur K."/>
            <person name="Hamwieh A."/>
            <person name="Solovyev V."/>
            <person name="Salamov A."/>
            <person name="Braich B."/>
            <person name="Kosarev P."/>
            <person name="Mahmoud A."/>
            <person name="Hajiyev E."/>
            <person name="Babayeva S."/>
            <person name="Izzatullayeva V."/>
            <person name="Mammadov A."/>
            <person name="Mammadov A."/>
            <person name="Sharifova S."/>
            <person name="Ojaghi J."/>
            <person name="Eynullazada K."/>
            <person name="Bayramov B."/>
            <person name="Abdulazimova A."/>
            <person name="Shahmuradov I."/>
        </authorList>
    </citation>
    <scope>NUCLEOTIDE SEQUENCE [LARGE SCALE GENOMIC DNA]</scope>
    <source>
        <strain evidence="4">cv. AG2017</strain>
        <tissue evidence="3">Leaf</tissue>
    </source>
</reference>
<dbReference type="Pfam" id="PF10551">
    <property type="entry name" value="MULE"/>
    <property type="match status" value="1"/>
</dbReference>
<evidence type="ECO:0000259" key="2">
    <source>
        <dbReference type="Pfam" id="PF10551"/>
    </source>
</evidence>
<evidence type="ECO:0000256" key="1">
    <source>
        <dbReference type="SAM" id="MobiDB-lite"/>
    </source>
</evidence>
<organism evidence="3 4">
    <name type="scientific">Punica granatum</name>
    <name type="common">Pomegranate</name>
    <dbReference type="NCBI Taxonomy" id="22663"/>
    <lineage>
        <taxon>Eukaryota</taxon>
        <taxon>Viridiplantae</taxon>
        <taxon>Streptophyta</taxon>
        <taxon>Embryophyta</taxon>
        <taxon>Tracheophyta</taxon>
        <taxon>Spermatophyta</taxon>
        <taxon>Magnoliopsida</taxon>
        <taxon>eudicotyledons</taxon>
        <taxon>Gunneridae</taxon>
        <taxon>Pentapetalae</taxon>
        <taxon>rosids</taxon>
        <taxon>malvids</taxon>
        <taxon>Myrtales</taxon>
        <taxon>Lythraceae</taxon>
        <taxon>Punica</taxon>
    </lineage>
</organism>
<dbReference type="PANTHER" id="PTHR31973">
    <property type="entry name" value="POLYPROTEIN, PUTATIVE-RELATED"/>
    <property type="match status" value="1"/>
</dbReference>
<comment type="caution">
    <text evidence="3">The sequence shown here is derived from an EMBL/GenBank/DDBJ whole genome shotgun (WGS) entry which is preliminary data.</text>
</comment>
<accession>A0A2I0KRA4</accession>
<dbReference type="InterPro" id="IPR018289">
    <property type="entry name" value="MULE_transposase_dom"/>
</dbReference>
<evidence type="ECO:0000313" key="4">
    <source>
        <dbReference type="Proteomes" id="UP000233551"/>
    </source>
</evidence>
<dbReference type="PANTHER" id="PTHR31973:SF187">
    <property type="entry name" value="MUTATOR TRANSPOSASE MUDRA PROTEIN"/>
    <property type="match status" value="1"/>
</dbReference>
<keyword evidence="4" id="KW-1185">Reference proteome</keyword>
<proteinExistence type="predicted"/>
<sequence>MNINLQDVHEVHLYFDSAVVDEPHLQVKKRLWNFRGYVKLDYIIPLNLDLRSSIEVEHMMDKSTLMSSHIHKRGEDLSIPASNEVGPSTTIVGPSTIASIARNSYENDDELVDGYETEELRSIHSDEEGDEYGEGRYPTFNPADRVEDNQPSVIILGMELKNLEVFKTAVRDLNIYLGREVDYTKNDKQRVRAKCVERKKKDDASCKICEGEKKKQYERLRDYANELRKQNPGSTIMLQAAAETHEFERLYICLEACKKGFLAGCKPLIGLDGCLLKGYYGEQLFAVVSQDENNSFYLIAFAIVEVENTENWTWFLRLLLDDLEDPQGLDAALEAICPHAPHRYCCRHIPANPIKKWKNQADLKNAFWACAKSSTPQQFEEAMNVRDKREPEIERVLEERSRRPPRGCGWVVAGTWRRPSIPRPQISNAFVILRDP</sequence>
<feature type="region of interest" description="Disordered" evidence="1">
    <location>
        <begin position="122"/>
        <end position="144"/>
    </location>
</feature>
<dbReference type="EMBL" id="PGOL01000410">
    <property type="protein sequence ID" value="PKI70997.1"/>
    <property type="molecule type" value="Genomic_DNA"/>
</dbReference>
<gene>
    <name evidence="3" type="ORF">CRG98_008578</name>
</gene>
<dbReference type="STRING" id="22663.A0A2I0KRA4"/>
<feature type="domain" description="MULE transposase" evidence="2">
    <location>
        <begin position="269"/>
        <end position="351"/>
    </location>
</feature>
<evidence type="ECO:0000313" key="3">
    <source>
        <dbReference type="EMBL" id="PKI70997.1"/>
    </source>
</evidence>